<feature type="signal peptide" evidence="1">
    <location>
        <begin position="1"/>
        <end position="25"/>
    </location>
</feature>
<dbReference type="Proteomes" id="UP000823674">
    <property type="component" value="Chromosome A07"/>
</dbReference>
<proteinExistence type="predicted"/>
<reference evidence="2 3" key="1">
    <citation type="submission" date="2021-03" db="EMBL/GenBank/DDBJ databases">
        <authorList>
            <person name="King G.J."/>
            <person name="Bancroft I."/>
            <person name="Baten A."/>
            <person name="Bloomfield J."/>
            <person name="Borpatragohain P."/>
            <person name="He Z."/>
            <person name="Irish N."/>
            <person name="Irwin J."/>
            <person name="Liu K."/>
            <person name="Mauleon R.P."/>
            <person name="Moore J."/>
            <person name="Morris R."/>
            <person name="Ostergaard L."/>
            <person name="Wang B."/>
            <person name="Wells R."/>
        </authorList>
    </citation>
    <scope>NUCLEOTIDE SEQUENCE [LARGE SCALE GENOMIC DNA]</scope>
    <source>
        <strain evidence="2">R-o-18</strain>
        <tissue evidence="2">Leaf</tissue>
    </source>
</reference>
<evidence type="ECO:0000256" key="1">
    <source>
        <dbReference type="SAM" id="SignalP"/>
    </source>
</evidence>
<sequence>YMFVWFVVDVCIEFVLVCRVSMVASGLVSRGGGVEGGTWGELLERAGGVRMDAEECTRGLVDLLAQRGLWACLVVRKELRQNIVLQFYQSHGGAKRHDPQHLLFVDGEVSVTVVCGFPFSGNYHTVVSHGGQPWWSPANNKTLFN</sequence>
<name>A0ABQ7KYM1_BRACM</name>
<gene>
    <name evidence="2" type="primary">A07g504140.1_BraROA</name>
    <name evidence="2" type="ORF">IGI04_026423</name>
</gene>
<comment type="caution">
    <text evidence="2">The sequence shown here is derived from an EMBL/GenBank/DDBJ whole genome shotgun (WGS) entry which is preliminary data.</text>
</comment>
<keyword evidence="1" id="KW-0732">Signal</keyword>
<dbReference type="EMBL" id="JADBGQ010000009">
    <property type="protein sequence ID" value="KAG5378581.1"/>
    <property type="molecule type" value="Genomic_DNA"/>
</dbReference>
<evidence type="ECO:0000313" key="2">
    <source>
        <dbReference type="EMBL" id="KAG5378581.1"/>
    </source>
</evidence>
<feature type="chain" id="PRO_5045946159" evidence="1">
    <location>
        <begin position="26"/>
        <end position="145"/>
    </location>
</feature>
<protein>
    <submittedName>
        <fullName evidence="2">Uncharacterized protein</fullName>
    </submittedName>
</protein>
<evidence type="ECO:0000313" key="3">
    <source>
        <dbReference type="Proteomes" id="UP000823674"/>
    </source>
</evidence>
<feature type="non-terminal residue" evidence="2">
    <location>
        <position position="1"/>
    </location>
</feature>
<accession>A0ABQ7KYM1</accession>
<keyword evidence="3" id="KW-1185">Reference proteome</keyword>
<organism evidence="2 3">
    <name type="scientific">Brassica rapa subsp. trilocularis</name>
    <dbReference type="NCBI Taxonomy" id="1813537"/>
    <lineage>
        <taxon>Eukaryota</taxon>
        <taxon>Viridiplantae</taxon>
        <taxon>Streptophyta</taxon>
        <taxon>Embryophyta</taxon>
        <taxon>Tracheophyta</taxon>
        <taxon>Spermatophyta</taxon>
        <taxon>Magnoliopsida</taxon>
        <taxon>eudicotyledons</taxon>
        <taxon>Gunneridae</taxon>
        <taxon>Pentapetalae</taxon>
        <taxon>rosids</taxon>
        <taxon>malvids</taxon>
        <taxon>Brassicales</taxon>
        <taxon>Brassicaceae</taxon>
        <taxon>Brassiceae</taxon>
        <taxon>Brassica</taxon>
    </lineage>
</organism>